<name>A0A916VUS1_9HYPH</name>
<comment type="caution">
    <text evidence="1">The sequence shown here is derived from an EMBL/GenBank/DDBJ whole genome shotgun (WGS) entry which is preliminary data.</text>
</comment>
<protein>
    <submittedName>
        <fullName evidence="1">Uncharacterized protein</fullName>
    </submittedName>
</protein>
<dbReference type="EMBL" id="BMKB01000001">
    <property type="protein sequence ID" value="GGA40411.1"/>
    <property type="molecule type" value="Genomic_DNA"/>
</dbReference>
<dbReference type="AlphaFoldDB" id="A0A916VUS1"/>
<accession>A0A916VUS1</accession>
<proteinExistence type="predicted"/>
<dbReference type="Proteomes" id="UP000596977">
    <property type="component" value="Unassembled WGS sequence"/>
</dbReference>
<organism evidence="1 2">
    <name type="scientific">Pelagibacterium lentulum</name>
    <dbReference type="NCBI Taxonomy" id="2029865"/>
    <lineage>
        <taxon>Bacteria</taxon>
        <taxon>Pseudomonadati</taxon>
        <taxon>Pseudomonadota</taxon>
        <taxon>Alphaproteobacteria</taxon>
        <taxon>Hyphomicrobiales</taxon>
        <taxon>Devosiaceae</taxon>
        <taxon>Pelagibacterium</taxon>
    </lineage>
</organism>
<keyword evidence="2" id="KW-1185">Reference proteome</keyword>
<evidence type="ECO:0000313" key="2">
    <source>
        <dbReference type="Proteomes" id="UP000596977"/>
    </source>
</evidence>
<sequence>MKSAVGQHIAYVNDNIYPTTAHSFLEEAEFFLEDDFHRAVYEGIQTGLSYYIFTAATVFARAG</sequence>
<evidence type="ECO:0000313" key="1">
    <source>
        <dbReference type="EMBL" id="GGA40411.1"/>
    </source>
</evidence>
<gene>
    <name evidence="1" type="ORF">GCM10011499_07450</name>
</gene>
<reference evidence="1 2" key="1">
    <citation type="journal article" date="2014" name="Int. J. Syst. Evol. Microbiol.">
        <title>Complete genome sequence of Corynebacterium casei LMG S-19264T (=DSM 44701T), isolated from a smear-ripened cheese.</title>
        <authorList>
            <consortium name="US DOE Joint Genome Institute (JGI-PGF)"/>
            <person name="Walter F."/>
            <person name="Albersmeier A."/>
            <person name="Kalinowski J."/>
            <person name="Ruckert C."/>
        </authorList>
    </citation>
    <scope>NUCLEOTIDE SEQUENCE [LARGE SCALE GENOMIC DNA]</scope>
    <source>
        <strain evidence="1 2">CGMCC 1.15896</strain>
    </source>
</reference>